<gene>
    <name evidence="2" type="ORF">V144x_05820</name>
</gene>
<sequence>MFKMEMTQVVQRLTILLISVISSIPVSIASAQELNSKDRDGQSPALTKSAASQYLLKDTDRQLTKFQQEQKPAHPSNNVPNEEDLISLLSKGSSTRFARRSARSQLPLDKLTPANRINAEYVLKDISMFRILPKIQFDVNHSAYSFFIAHPDVVVSIWRDMKISDFQMWQTGPTSYEIDAGDGTIGTLEVIHQTPTETMVLCSGVYKSPLLAKPIAAKALLYLETEYQPGNGKTKTSVSHQASMYVSFPSQTVEVAAKILAPVSNVILDRNFKEISIFMHMMSLAMERQPGWVERVANRLEGVLPVRRPQLLKVAARVYIDGQQRRKPTNTNPLQSPQPINVLSRSNAKAPRKLPGNLRVQPVNRAQSPM</sequence>
<protein>
    <submittedName>
        <fullName evidence="2">Uncharacterized protein</fullName>
    </submittedName>
</protein>
<dbReference type="EMBL" id="CP037920">
    <property type="protein sequence ID" value="QDT95142.1"/>
    <property type="molecule type" value="Genomic_DNA"/>
</dbReference>
<dbReference type="KEGG" id="gaw:V144x_05820"/>
<evidence type="ECO:0000313" key="2">
    <source>
        <dbReference type="EMBL" id="QDT95142.1"/>
    </source>
</evidence>
<accession>A0A517VQ42</accession>
<proteinExistence type="predicted"/>
<name>A0A517VQ42_9PLAN</name>
<feature type="compositionally biased region" description="Polar residues" evidence="1">
    <location>
        <begin position="329"/>
        <end position="347"/>
    </location>
</feature>
<feature type="region of interest" description="Disordered" evidence="1">
    <location>
        <begin position="323"/>
        <end position="370"/>
    </location>
</feature>
<evidence type="ECO:0000313" key="3">
    <source>
        <dbReference type="Proteomes" id="UP000318704"/>
    </source>
</evidence>
<dbReference type="AlphaFoldDB" id="A0A517VQ42"/>
<reference evidence="2 3" key="1">
    <citation type="submission" date="2019-03" db="EMBL/GenBank/DDBJ databases">
        <title>Deep-cultivation of Planctomycetes and their phenomic and genomic characterization uncovers novel biology.</title>
        <authorList>
            <person name="Wiegand S."/>
            <person name="Jogler M."/>
            <person name="Boedeker C."/>
            <person name="Pinto D."/>
            <person name="Vollmers J."/>
            <person name="Rivas-Marin E."/>
            <person name="Kohn T."/>
            <person name="Peeters S.H."/>
            <person name="Heuer A."/>
            <person name="Rast P."/>
            <person name="Oberbeckmann S."/>
            <person name="Bunk B."/>
            <person name="Jeske O."/>
            <person name="Meyerdierks A."/>
            <person name="Storesund J.E."/>
            <person name="Kallscheuer N."/>
            <person name="Luecker S."/>
            <person name="Lage O.M."/>
            <person name="Pohl T."/>
            <person name="Merkel B.J."/>
            <person name="Hornburger P."/>
            <person name="Mueller R.-W."/>
            <person name="Bruemmer F."/>
            <person name="Labrenz M."/>
            <person name="Spormann A.M."/>
            <person name="Op den Camp H."/>
            <person name="Overmann J."/>
            <person name="Amann R."/>
            <person name="Jetten M.S.M."/>
            <person name="Mascher T."/>
            <person name="Medema M.H."/>
            <person name="Devos D.P."/>
            <person name="Kaster A.-K."/>
            <person name="Ovreas L."/>
            <person name="Rohde M."/>
            <person name="Galperin M.Y."/>
            <person name="Jogler C."/>
        </authorList>
    </citation>
    <scope>NUCLEOTIDE SEQUENCE [LARGE SCALE GENOMIC DNA]</scope>
    <source>
        <strain evidence="2 3">V144</strain>
    </source>
</reference>
<dbReference type="Proteomes" id="UP000318704">
    <property type="component" value="Chromosome"/>
</dbReference>
<organism evidence="2 3">
    <name type="scientific">Gimesia aquarii</name>
    <dbReference type="NCBI Taxonomy" id="2527964"/>
    <lineage>
        <taxon>Bacteria</taxon>
        <taxon>Pseudomonadati</taxon>
        <taxon>Planctomycetota</taxon>
        <taxon>Planctomycetia</taxon>
        <taxon>Planctomycetales</taxon>
        <taxon>Planctomycetaceae</taxon>
        <taxon>Gimesia</taxon>
    </lineage>
</organism>
<evidence type="ECO:0000256" key="1">
    <source>
        <dbReference type="SAM" id="MobiDB-lite"/>
    </source>
</evidence>